<dbReference type="Pfam" id="PF25593">
    <property type="entry name" value="GldD_lipo"/>
    <property type="match status" value="1"/>
</dbReference>
<organism evidence="1 2">
    <name type="scientific">Parabacteroides faecalis</name>
    <dbReference type="NCBI Taxonomy" id="2924040"/>
    <lineage>
        <taxon>Bacteria</taxon>
        <taxon>Pseudomonadati</taxon>
        <taxon>Bacteroidota</taxon>
        <taxon>Bacteroidia</taxon>
        <taxon>Bacteroidales</taxon>
        <taxon>Tannerellaceae</taxon>
        <taxon>Parabacteroides</taxon>
    </lineage>
</organism>
<dbReference type="InterPro" id="IPR019850">
    <property type="entry name" value="GldD-like"/>
</dbReference>
<dbReference type="PROSITE" id="PS51257">
    <property type="entry name" value="PROKAR_LIPOPROTEIN"/>
    <property type="match status" value="1"/>
</dbReference>
<accession>A0ABT0C0A5</accession>
<reference evidence="1 2" key="1">
    <citation type="submission" date="2022-03" db="EMBL/GenBank/DDBJ databases">
        <title>Parabacteroides sp. nov. isolated from swine feces.</title>
        <authorList>
            <person name="Bak J.E."/>
        </authorList>
    </citation>
    <scope>NUCLEOTIDE SEQUENCE [LARGE SCALE GENOMIC DNA]</scope>
    <source>
        <strain evidence="1 2">AGMB00274</strain>
    </source>
</reference>
<name>A0ABT0C0A5_9BACT</name>
<dbReference type="Proteomes" id="UP001165444">
    <property type="component" value="Unassembled WGS sequence"/>
</dbReference>
<sequence length="196" mass="22541">MTKKRNKRYGLVVRAGMFLTLAIGIGCTDYSPKPRGYFRIEPKKATYMPLSLPSLPYSFDISQEAKVDSSVLAAKNGWVNLTYPELHATIYCSYLRGKQIGQSLQDSYKLVDRQQRIQDVQEKVFENPEKQVYGSLFLLKGDCISPIQFHLTDSTDHFFRGAVYYAFEPKADSIAPVTQYLIQDVMHLMETFNWKE</sequence>
<dbReference type="EMBL" id="JAKZMM010000013">
    <property type="protein sequence ID" value="MCJ2380365.1"/>
    <property type="molecule type" value="Genomic_DNA"/>
</dbReference>
<keyword evidence="2" id="KW-1185">Reference proteome</keyword>
<proteinExistence type="predicted"/>
<gene>
    <name evidence="1" type="ORF">MUN53_07030</name>
</gene>
<protein>
    <submittedName>
        <fullName evidence="1">Gliding motility protein GldD</fullName>
    </submittedName>
</protein>
<evidence type="ECO:0000313" key="1">
    <source>
        <dbReference type="EMBL" id="MCJ2380365.1"/>
    </source>
</evidence>
<evidence type="ECO:0000313" key="2">
    <source>
        <dbReference type="Proteomes" id="UP001165444"/>
    </source>
</evidence>
<comment type="caution">
    <text evidence="1">The sequence shown here is derived from an EMBL/GenBank/DDBJ whole genome shotgun (WGS) entry which is preliminary data.</text>
</comment>
<dbReference type="RefSeq" id="WP_243324272.1">
    <property type="nucleotide sequence ID" value="NZ_JAKZMM010000013.1"/>
</dbReference>